<sequence length="566" mass="64436">MFPPHLEVPKSRILPEFKRLAHGLRSGNITILDSKTFYIPNLHYDGTGPDAYFWVGNGSEPNSFGVKVPNEMKSLSPLRGYQGEDIEIVLPGNLTVYDVDWLAVWCVEYRHNFGHVMIPKDLDVPPAVGQTKITPPWWYNPTSSTTQEPRPERYSNCRELLDERLQVQWELQGDWVQIRLAARIRDDQYMAFGLSGESGRSSMIGGDVVVAFYDADRNTFRADDYYMSATFQCDGKNGVCPDRRIGGRNDIVLASGEKKNGVTTIVYRRLLQTNEPIKDRPIPSDGEVNVIAAIGPLNSRKEANAHAVSDKTIDDIRIDFSSRNDHTCTTSLYNVVDDYIKPWDKSVIMGETQFTVRIGPTGGKRGYTPITGRPAWKYSWYINDKLIPEIYVERGQTYTFKIEGGNDRTNAAKYHPFYITDSKEGGFGKKRERDQKMQRIFAGVAYDADGYPYPTAAGRYCEWLPKTIDRSLEAETFEEYFSTLKLKCDDGVPAYLNWTVPMEAPDTLYYQCYTHNNLGWKIHVVSPGFHSTKISSAIRITGRSLLTFYSTLSSLLLTFLMYENYF</sequence>
<organism evidence="4">
    <name type="scientific">Menopon gallinae</name>
    <name type="common">poultry shaft louse</name>
    <dbReference type="NCBI Taxonomy" id="328185"/>
    <lineage>
        <taxon>Eukaryota</taxon>
        <taxon>Metazoa</taxon>
        <taxon>Ecdysozoa</taxon>
        <taxon>Arthropoda</taxon>
        <taxon>Hexapoda</taxon>
        <taxon>Insecta</taxon>
        <taxon>Pterygota</taxon>
        <taxon>Neoptera</taxon>
        <taxon>Paraneoptera</taxon>
        <taxon>Psocodea</taxon>
        <taxon>Troctomorpha</taxon>
        <taxon>Phthiraptera</taxon>
        <taxon>Amblycera</taxon>
        <taxon>Menoponidae</taxon>
        <taxon>Menopon</taxon>
    </lineage>
</organism>
<name>A0AAW2I4B2_9NEOP</name>
<dbReference type="SMART" id="SM00664">
    <property type="entry name" value="DoH"/>
    <property type="match status" value="1"/>
</dbReference>
<gene>
    <name evidence="4" type="ORF">PYX00_004178</name>
</gene>
<accession>A0AAW2I4B2</accession>
<dbReference type="Pfam" id="PF03351">
    <property type="entry name" value="DOMON"/>
    <property type="match status" value="1"/>
</dbReference>
<keyword evidence="1" id="KW-0677">Repeat</keyword>
<dbReference type="EMBL" id="JARGDH010000002">
    <property type="protein sequence ID" value="KAL0276653.1"/>
    <property type="molecule type" value="Genomic_DNA"/>
</dbReference>
<proteinExistence type="predicted"/>
<dbReference type="PANTHER" id="PTHR24036:SF5">
    <property type="entry name" value="THROMBOMODULIN"/>
    <property type="match status" value="1"/>
</dbReference>
<reference evidence="4" key="1">
    <citation type="journal article" date="2024" name="Gigascience">
        <title>Chromosome-level genome of the poultry shaft louse Menopon gallinae provides insight into the host-switching and adaptive evolution of parasitic lice.</title>
        <authorList>
            <person name="Xu Y."/>
            <person name="Ma L."/>
            <person name="Liu S."/>
            <person name="Liang Y."/>
            <person name="Liu Q."/>
            <person name="He Z."/>
            <person name="Tian L."/>
            <person name="Duan Y."/>
            <person name="Cai W."/>
            <person name="Li H."/>
            <person name="Song F."/>
        </authorList>
    </citation>
    <scope>NUCLEOTIDE SEQUENCE</scope>
    <source>
        <strain evidence="4">Cailab_2023a</strain>
    </source>
</reference>
<evidence type="ECO:0008006" key="5">
    <source>
        <dbReference type="Google" id="ProtNLM"/>
    </source>
</evidence>
<feature type="domain" description="DM13" evidence="3">
    <location>
        <begin position="15"/>
        <end position="119"/>
    </location>
</feature>
<dbReference type="CDD" id="cd09631">
    <property type="entry name" value="DOMON_DOH"/>
    <property type="match status" value="1"/>
</dbReference>
<evidence type="ECO:0000256" key="1">
    <source>
        <dbReference type="ARBA" id="ARBA00022737"/>
    </source>
</evidence>
<dbReference type="InterPro" id="IPR052126">
    <property type="entry name" value="Spindle_Org/Thrombomodulin"/>
</dbReference>
<evidence type="ECO:0000259" key="2">
    <source>
        <dbReference type="PROSITE" id="PS50836"/>
    </source>
</evidence>
<feature type="domain" description="DOMON" evidence="2">
    <location>
        <begin position="163"/>
        <end position="295"/>
    </location>
</feature>
<dbReference type="InterPro" id="IPR005018">
    <property type="entry name" value="DOMON_domain"/>
</dbReference>
<comment type="caution">
    <text evidence="4">The sequence shown here is derived from an EMBL/GenBank/DDBJ whole genome shotgun (WGS) entry which is preliminary data.</text>
</comment>
<evidence type="ECO:0000259" key="3">
    <source>
        <dbReference type="PROSITE" id="PS51549"/>
    </source>
</evidence>
<dbReference type="InterPro" id="IPR019545">
    <property type="entry name" value="DM13_domain"/>
</dbReference>
<protein>
    <recommendedName>
        <fullName evidence="5">Protein Skeletor</fullName>
    </recommendedName>
</protein>
<dbReference type="AlphaFoldDB" id="A0AAW2I4B2"/>
<dbReference type="PROSITE" id="PS50836">
    <property type="entry name" value="DOMON"/>
    <property type="match status" value="1"/>
</dbReference>
<dbReference type="Pfam" id="PF10517">
    <property type="entry name" value="DM13"/>
    <property type="match status" value="1"/>
</dbReference>
<evidence type="ECO:0000313" key="4">
    <source>
        <dbReference type="EMBL" id="KAL0276653.1"/>
    </source>
</evidence>
<dbReference type="SMART" id="SM00686">
    <property type="entry name" value="DM13"/>
    <property type="match status" value="1"/>
</dbReference>
<dbReference type="InterPro" id="IPR045266">
    <property type="entry name" value="DOH_DOMON"/>
</dbReference>
<dbReference type="PROSITE" id="PS51549">
    <property type="entry name" value="DM13"/>
    <property type="match status" value="1"/>
</dbReference>
<dbReference type="PANTHER" id="PTHR24036">
    <property type="entry name" value="SKELETOR-RELATED"/>
    <property type="match status" value="1"/>
</dbReference>